<dbReference type="PANTHER" id="PTHR46093">
    <property type="entry name" value="ACYL-COA-BINDING DOMAIN-CONTAINING PROTEIN 5"/>
    <property type="match status" value="1"/>
</dbReference>
<gene>
    <name evidence="4" type="ORF">M9Y10_043976</name>
</gene>
<organism evidence="4 5">
    <name type="scientific">Tritrichomonas musculus</name>
    <dbReference type="NCBI Taxonomy" id="1915356"/>
    <lineage>
        <taxon>Eukaryota</taxon>
        <taxon>Metamonada</taxon>
        <taxon>Parabasalia</taxon>
        <taxon>Tritrichomonadida</taxon>
        <taxon>Tritrichomonadidae</taxon>
        <taxon>Tritrichomonas</taxon>
    </lineage>
</organism>
<feature type="compositionally biased region" description="Polar residues" evidence="3">
    <location>
        <begin position="1"/>
        <end position="12"/>
    </location>
</feature>
<proteinExistence type="predicted"/>
<keyword evidence="5" id="KW-1185">Reference proteome</keyword>
<evidence type="ECO:0000256" key="3">
    <source>
        <dbReference type="SAM" id="MobiDB-lite"/>
    </source>
</evidence>
<comment type="caution">
    <text evidence="4">The sequence shown here is derived from an EMBL/GenBank/DDBJ whole genome shotgun (WGS) entry which is preliminary data.</text>
</comment>
<dbReference type="Gene3D" id="2.120.10.80">
    <property type="entry name" value="Kelch-type beta propeller"/>
    <property type="match status" value="1"/>
</dbReference>
<dbReference type="Proteomes" id="UP001470230">
    <property type="component" value="Unassembled WGS sequence"/>
</dbReference>
<dbReference type="SUPFAM" id="SSF117281">
    <property type="entry name" value="Kelch motif"/>
    <property type="match status" value="1"/>
</dbReference>
<feature type="compositionally biased region" description="Polar residues" evidence="3">
    <location>
        <begin position="34"/>
        <end position="54"/>
    </location>
</feature>
<feature type="region of interest" description="Disordered" evidence="3">
    <location>
        <begin position="1"/>
        <end position="94"/>
    </location>
</feature>
<reference evidence="4 5" key="1">
    <citation type="submission" date="2024-04" db="EMBL/GenBank/DDBJ databases">
        <title>Tritrichomonas musculus Genome.</title>
        <authorList>
            <person name="Alves-Ferreira E."/>
            <person name="Grigg M."/>
            <person name="Lorenzi H."/>
            <person name="Galac M."/>
        </authorList>
    </citation>
    <scope>NUCLEOTIDE SEQUENCE [LARGE SCALE GENOMIC DNA]</scope>
    <source>
        <strain evidence="4 5">EAF2021</strain>
    </source>
</reference>
<accession>A0ABR2K455</accession>
<evidence type="ECO:0000256" key="2">
    <source>
        <dbReference type="ARBA" id="ARBA00022737"/>
    </source>
</evidence>
<evidence type="ECO:0000256" key="1">
    <source>
        <dbReference type="ARBA" id="ARBA00022441"/>
    </source>
</evidence>
<evidence type="ECO:0000313" key="4">
    <source>
        <dbReference type="EMBL" id="KAK8884855.1"/>
    </source>
</evidence>
<protein>
    <recommendedName>
        <fullName evidence="6">Kelch motif family protein</fullName>
    </recommendedName>
</protein>
<dbReference type="PANTHER" id="PTHR46093:SF18">
    <property type="entry name" value="FIBRONECTIN TYPE-III DOMAIN-CONTAINING PROTEIN"/>
    <property type="match status" value="1"/>
</dbReference>
<keyword evidence="1" id="KW-0880">Kelch repeat</keyword>
<name>A0ABR2K455_9EUKA</name>
<dbReference type="InterPro" id="IPR015915">
    <property type="entry name" value="Kelch-typ_b-propeller"/>
</dbReference>
<dbReference type="EMBL" id="JAPFFF010000008">
    <property type="protein sequence ID" value="KAK8884855.1"/>
    <property type="molecule type" value="Genomic_DNA"/>
</dbReference>
<dbReference type="Pfam" id="PF24681">
    <property type="entry name" value="Kelch_KLHDC2_KLHL20_DRC7"/>
    <property type="match status" value="1"/>
</dbReference>
<evidence type="ECO:0000313" key="5">
    <source>
        <dbReference type="Proteomes" id="UP001470230"/>
    </source>
</evidence>
<evidence type="ECO:0008006" key="6">
    <source>
        <dbReference type="Google" id="ProtNLM"/>
    </source>
</evidence>
<sequence length="495" mass="55872">MGNDESVQSNPHFTDPYGGHLRSPNETDEIYYPNSESYVTNNGYHKQTNKNIKGSSPKKPEYVFSAGHSLNDIPSSSPHRKYSDFDNGSLQSQNSMKIRKNNLMSITDTNSEVKTIRHISKQPYYSIWSIKCSDSISPQPRIGHFYATAPGSNKTYIGFGKNEGSQDDKIVIPTNEIWGFDHKTFLWKRIALHGLNIKEREESVATAVINHYTNNTQPENPTIIYVFGGKNKSKFFSDLLKIDTSNGTVTAIKSKGGHQPPELAGAFVGYYNDKVYIWGGYSKNGDINQKLFVYDTHQNTWTSKLIEDIPGRCNASSVTTDDGKMLIYGGQKDQTGLLEINLNTLSARILPTSGLAPIPDYNYGRLLKVKDYLFYFGGKANNKYTMLYTLDLKRNWWFVFNIKPDNETVTVNEGRINDNGLFLIPRIHSFGCCYSEEKHSIIAFLGYPEKDPPQLFILNIGEAFGFINLRDDMLTIMNHDPGNPEDGEVPIDSYC</sequence>
<keyword evidence="2" id="KW-0677">Repeat</keyword>